<comment type="caution">
    <text evidence="2">The sequence shown here is derived from an EMBL/GenBank/DDBJ whole genome shotgun (WGS) entry which is preliminary data.</text>
</comment>
<sequence>MAAASLGLAALVAGCLWLIAHSFIAQANRQQLNDMLQAAVVRLERQIDLAVISMGELGAQGPYGCSPTVSKAIEDIAFRSVSIREIRVSSPRGTCWADNAHEATFSAALEAANPLPAVNPAYEFAPIEAGEWKGLMVRWTNDDGALTAFLATSGLLFDILPAELREHARMEMSLNDQRVVSSYQPEGSPEMQGDFAEFGTASERYPIRVRLMIDEAVVDSWNNRISSDLIAIAGLFSLSLGYLGARGLTRQQTPLAQLDDALVRGHIHPVYQPLFCLATGEMTGFEMLARWTKPDGSSVSPAVFIPLAEASKRIDKLTFALLDKAGAEIGEMLRHNAKLKLSFNVTPDQLLDPLFIEHFVAKISQANLNPSQLVIEITERQPISDIQAALRVSRELSELGVRLALDDAGTGHNGLSSLHALQAHYLKIDKYFVDGVVLDRKSSALVEALISLAKQFGMEVVAEGIETEEQRIKLLDLGIREGQGYLFAKPLSASDLIARSEQNPSLMPQAA</sequence>
<dbReference type="PANTHER" id="PTHR33121">
    <property type="entry name" value="CYCLIC DI-GMP PHOSPHODIESTERASE PDEF"/>
    <property type="match status" value="1"/>
</dbReference>
<dbReference type="Proteomes" id="UP000550895">
    <property type="component" value="Unassembled WGS sequence"/>
</dbReference>
<organism evidence="2 3">
    <name type="scientific">Rhizobium rosettiformans</name>
    <dbReference type="NCBI Taxonomy" id="1368430"/>
    <lineage>
        <taxon>Bacteria</taxon>
        <taxon>Pseudomonadati</taxon>
        <taxon>Pseudomonadota</taxon>
        <taxon>Alphaproteobacteria</taxon>
        <taxon>Hyphomicrobiales</taxon>
        <taxon>Rhizobiaceae</taxon>
        <taxon>Rhizobium/Agrobacterium group</taxon>
        <taxon>Rhizobium</taxon>
    </lineage>
</organism>
<dbReference type="InterPro" id="IPR035919">
    <property type="entry name" value="EAL_sf"/>
</dbReference>
<keyword evidence="3" id="KW-1185">Reference proteome</keyword>
<feature type="domain" description="EAL" evidence="1">
    <location>
        <begin position="251"/>
        <end position="504"/>
    </location>
</feature>
<dbReference type="GO" id="GO:0071111">
    <property type="term" value="F:cyclic-guanylate-specific phosphodiesterase activity"/>
    <property type="evidence" value="ECO:0007669"/>
    <property type="project" value="InterPro"/>
</dbReference>
<dbReference type="PROSITE" id="PS50883">
    <property type="entry name" value="EAL"/>
    <property type="match status" value="1"/>
</dbReference>
<dbReference type="CDD" id="cd01948">
    <property type="entry name" value="EAL"/>
    <property type="match status" value="1"/>
</dbReference>
<evidence type="ECO:0000313" key="2">
    <source>
        <dbReference type="EMBL" id="MBB5275803.1"/>
    </source>
</evidence>
<dbReference type="Gene3D" id="3.20.20.450">
    <property type="entry name" value="EAL domain"/>
    <property type="match status" value="1"/>
</dbReference>
<reference evidence="2 3" key="1">
    <citation type="submission" date="2020-08" db="EMBL/GenBank/DDBJ databases">
        <title>Genomic Encyclopedia of Type Strains, Phase IV (KMG-IV): sequencing the most valuable type-strain genomes for metagenomic binning, comparative biology and taxonomic classification.</title>
        <authorList>
            <person name="Goeker M."/>
        </authorList>
    </citation>
    <scope>NUCLEOTIDE SEQUENCE [LARGE SCALE GENOMIC DNA]</scope>
    <source>
        <strain evidence="2 3">DSM 26376</strain>
    </source>
</reference>
<dbReference type="AlphaFoldDB" id="A0A7W8MC84"/>
<gene>
    <name evidence="2" type="ORF">HNR26_001851</name>
</gene>
<dbReference type="InterPro" id="IPR001633">
    <property type="entry name" value="EAL_dom"/>
</dbReference>
<dbReference type="EMBL" id="JACHGA010000003">
    <property type="protein sequence ID" value="MBB5275803.1"/>
    <property type="molecule type" value="Genomic_DNA"/>
</dbReference>
<dbReference type="SMART" id="SM00052">
    <property type="entry name" value="EAL"/>
    <property type="match status" value="1"/>
</dbReference>
<dbReference type="InterPro" id="IPR050706">
    <property type="entry name" value="Cyclic-di-GMP_PDE-like"/>
</dbReference>
<evidence type="ECO:0000259" key="1">
    <source>
        <dbReference type="PROSITE" id="PS50883"/>
    </source>
</evidence>
<proteinExistence type="predicted"/>
<dbReference type="SUPFAM" id="SSF141868">
    <property type="entry name" value="EAL domain-like"/>
    <property type="match status" value="1"/>
</dbReference>
<name>A0A7W8MC84_9HYPH</name>
<dbReference type="Pfam" id="PF00563">
    <property type="entry name" value="EAL"/>
    <property type="match status" value="1"/>
</dbReference>
<dbReference type="RefSeq" id="WP_167494919.1">
    <property type="nucleotide sequence ID" value="NZ_JACHGA010000003.1"/>
</dbReference>
<accession>A0A7W8MC84</accession>
<protein>
    <submittedName>
        <fullName evidence="2">Sensor c-di-GMP phosphodiesterase-like protein</fullName>
    </submittedName>
</protein>
<evidence type="ECO:0000313" key="3">
    <source>
        <dbReference type="Proteomes" id="UP000550895"/>
    </source>
</evidence>
<dbReference type="PANTHER" id="PTHR33121:SF70">
    <property type="entry name" value="SIGNALING PROTEIN YKOW"/>
    <property type="match status" value="1"/>
</dbReference>